<evidence type="ECO:0000256" key="4">
    <source>
        <dbReference type="ARBA" id="ARBA00023136"/>
    </source>
</evidence>
<dbReference type="GO" id="GO:0090313">
    <property type="term" value="P:regulation of protein targeting to membrane"/>
    <property type="evidence" value="ECO:0007669"/>
    <property type="project" value="TreeGrafter"/>
</dbReference>
<dbReference type="STRING" id="679937.Bcop_1231"/>
<gene>
    <name evidence="6" type="ORF">Bcop_1231</name>
</gene>
<dbReference type="InterPro" id="IPR007452">
    <property type="entry name" value="TamB_C"/>
</dbReference>
<keyword evidence="3" id="KW-1133">Transmembrane helix</keyword>
<dbReference type="InterPro" id="IPR052894">
    <property type="entry name" value="AsmA-related"/>
</dbReference>
<reference evidence="6 7" key="1">
    <citation type="journal article" date="2011" name="Stand. Genomic Sci.">
        <title>Non-contiguous finished genome sequence of Bacteroides coprosuis type strain (PC139).</title>
        <authorList>
            <person name="Land M."/>
            <person name="Held B."/>
            <person name="Gronow S."/>
            <person name="Abt B."/>
            <person name="Lucas S."/>
            <person name="Del Rio T.G."/>
            <person name="Nolan M."/>
            <person name="Tice H."/>
            <person name="Cheng J.F."/>
            <person name="Pitluck S."/>
            <person name="Liolios K."/>
            <person name="Pagani I."/>
            <person name="Ivanova N."/>
            <person name="Mavromatis K."/>
            <person name="Mikhailova N."/>
            <person name="Pati A."/>
            <person name="Tapia R."/>
            <person name="Han C."/>
            <person name="Goodwin L."/>
            <person name="Chen A."/>
            <person name="Palaniappan K."/>
            <person name="Hauser L."/>
            <person name="Brambilla E.M."/>
            <person name="Rohde M."/>
            <person name="Goker M."/>
            <person name="Detter J.C."/>
            <person name="Woyke T."/>
            <person name="Bristow J."/>
            <person name="Eisen J.A."/>
            <person name="Markowitz V."/>
            <person name="Hugenholtz P."/>
            <person name="Kyrpides N.C."/>
            <person name="Klenk H.P."/>
            <person name="Lapidus A."/>
        </authorList>
    </citation>
    <scope>NUCLEOTIDE SEQUENCE</scope>
    <source>
        <strain evidence="6 7">DSM 18011</strain>
    </source>
</reference>
<dbReference type="GO" id="GO:0005886">
    <property type="term" value="C:plasma membrane"/>
    <property type="evidence" value="ECO:0007669"/>
    <property type="project" value="InterPro"/>
</dbReference>
<dbReference type="Proteomes" id="UP000018439">
    <property type="component" value="Chromosome"/>
</dbReference>
<feature type="domain" description="Translocation and assembly module TamB C-terminal" evidence="5">
    <location>
        <begin position="1001"/>
        <end position="1443"/>
    </location>
</feature>
<proteinExistence type="predicted"/>
<evidence type="ECO:0000313" key="6">
    <source>
        <dbReference type="EMBL" id="EGJ71434.1"/>
    </source>
</evidence>
<dbReference type="Pfam" id="PF04357">
    <property type="entry name" value="TamB"/>
    <property type="match status" value="1"/>
</dbReference>
<dbReference type="PANTHER" id="PTHR30441:SF8">
    <property type="entry name" value="DUF748 DOMAIN-CONTAINING PROTEIN"/>
    <property type="match status" value="1"/>
</dbReference>
<organism evidence="6 7">
    <name type="scientific">Bacteroides coprosuis DSM 18011</name>
    <dbReference type="NCBI Taxonomy" id="679937"/>
    <lineage>
        <taxon>Bacteria</taxon>
        <taxon>Pseudomonadati</taxon>
        <taxon>Bacteroidota</taxon>
        <taxon>Bacteroidia</taxon>
        <taxon>Bacteroidales</taxon>
        <taxon>Bacteroidaceae</taxon>
        <taxon>Bacteroides</taxon>
    </lineage>
</organism>
<keyword evidence="2" id="KW-0812">Transmembrane</keyword>
<dbReference type="GO" id="GO:0009306">
    <property type="term" value="P:protein secretion"/>
    <property type="evidence" value="ECO:0007669"/>
    <property type="project" value="InterPro"/>
</dbReference>
<dbReference type="eggNOG" id="COG2911">
    <property type="taxonomic scope" value="Bacteria"/>
</dbReference>
<dbReference type="PANTHER" id="PTHR30441">
    <property type="entry name" value="DUF748 DOMAIN-CONTAINING PROTEIN"/>
    <property type="match status" value="1"/>
</dbReference>
<comment type="subcellular location">
    <subcellularLocation>
        <location evidence="1">Membrane</location>
        <topology evidence="1">Single-pass membrane protein</topology>
    </subcellularLocation>
</comment>
<sequence>MLNIPSIQSSMSEFVAKELGEHLHTELRIGRINMGLLNRIIIEDLYVEDLAGKDLLKVSRLSARFDILELLKGKISINSVQLFGFDLKLAKPSLEDELNLQFIIDAFQSSEPKKESNLDLRINSLLIRRGKLSYDVEDQPHSEHKFNAHHLKFNNIVANISLKALRPDSINASIKRFSVNEASGLELKKLALKVVANPEKMQIQNFEVALPQSKLQIDTINLAYAGIKSFDEFADEVEFSLKTLPSYITLGDLSPFVPGFKNFKERINLDLEVNGTIDQLNCSHLYLNGDNHLFLRGSGTVENLSHPKDAFIYASLSRFSIDQQGMEFLVRNLNEDFQGIPPILTRMGTTSFQGELSGYPNDFVTYGVFRSSTLGNIRTDVKFSKPEDKGLFSYKGSISTQEFNLAQLSNSDQLGLISFNLHVEGIKEERKAYPNVKIQGNVSEFDFSGYNYENISIDGLYKEGGFDGQLSLDDENGLVDLNGSINIAQAIPSFNFEANIIDIRPYQLNLSKRDEDERFSVNIVANFTGGSIDKMNGEININNLDYHTSFLEYKLDNFKVQALHTDEYNKLLINSKFLRAHIDGQYSYKTLLSSIINTTKRYLPSLTSTLKTPAKSKNNFSFEVDLEDTEILTHLFNIPFQTFTHSTLKGYFDDEKERVHIEGYFPKLRYKNVNYESAMILFENPSDELTAHIRLTQQKSYGAVNISLNALAKEDIITTSLNWGNTGAATYSGKFNTETFFQRIKDEKQKPYLKTQIKVLPSDVILNDTTWQIHPSEIEIAPQLVKVNNFLFSNERQFLQIDGQGSISPQDTLFLNLNDIDLGYIFDIANIKEDVDFKGKTTGRAIVSNLFDKPNMNTNLHVNNFTFNDGLLGDMDVYGFWDNDTQGIFLDAEINENDLGSTYVTGFVYPIAPKSGLDLDIIANGTNIKFLEGYMADIANDVKGRAYGSVRLHGQFKTLNLEGDLLADASLRIGVLNTHFALNDSLYFTPNGIEFKDIHLRDLEGHTGKLKGALHYQHFKNLKYQFDINANNLLVMNTKESPDLPFYGKIYATGNTILRGDQAGLNVDASVRTDKNTQFTFITNATASAASNQFIHFNDKTPYHNANLEKPQELDMYGNVIQEDTEYDSDIDIRLNLQIEATPEANVKIILDPIAGDYMTAAGTGNIRMEFYNKGDVRLFGSYEIQKGMYKFSLQEVIRKDFTIMQGSSISFNGRPLDANLNIRAQYTVNSVSLTDLIPSENSLTSQSHIKVNCILGVTGQLTSPNITFDLDLPNEHDEVRSLVKNYINTEEQMNMQVLYLLGIGKFYMADNANNNQSSDMMSSVLSSTLSGQLNDILSQMINNNNWSFGTNVSTGSKGWTDVEVEGMLSAQLLNNRLLINGNFGYRDNPMATTNFVGDFEAEWLLNRSGNIRLRGYSKTNDRYLIRTNLTTQGVGIMFRKDFLYWKELFFWNTIKLRRQARKEAKLKEQEAVLRKSKEEKEKELAPIQE</sequence>
<dbReference type="EMBL" id="CM001167">
    <property type="protein sequence ID" value="EGJ71434.1"/>
    <property type="molecule type" value="Genomic_DNA"/>
</dbReference>
<name>F3ZUX4_9BACE</name>
<dbReference type="HOGENOM" id="CLU_002997_1_1_10"/>
<evidence type="ECO:0000313" key="7">
    <source>
        <dbReference type="Proteomes" id="UP000018439"/>
    </source>
</evidence>
<keyword evidence="7" id="KW-1185">Reference proteome</keyword>
<protein>
    <recommendedName>
        <fullName evidence="5">Translocation and assembly module TamB C-terminal domain-containing protein</fullName>
    </recommendedName>
</protein>
<evidence type="ECO:0000256" key="3">
    <source>
        <dbReference type="ARBA" id="ARBA00022989"/>
    </source>
</evidence>
<keyword evidence="4" id="KW-0472">Membrane</keyword>
<evidence type="ECO:0000256" key="2">
    <source>
        <dbReference type="ARBA" id="ARBA00022692"/>
    </source>
</evidence>
<evidence type="ECO:0000259" key="5">
    <source>
        <dbReference type="Pfam" id="PF04357"/>
    </source>
</evidence>
<accession>F3ZUX4</accession>
<evidence type="ECO:0000256" key="1">
    <source>
        <dbReference type="ARBA" id="ARBA00004167"/>
    </source>
</evidence>